<protein>
    <recommendedName>
        <fullName evidence="4">Polyprotein protein</fullName>
    </recommendedName>
</protein>
<keyword evidence="3" id="KW-1185">Reference proteome</keyword>
<reference evidence="3" key="1">
    <citation type="journal article" date="2011" name="Nature">
        <title>Genome sequence and analysis of the tuber crop potato.</title>
        <authorList>
            <consortium name="The Potato Genome Sequencing Consortium"/>
        </authorList>
    </citation>
    <scope>NUCLEOTIDE SEQUENCE [LARGE SCALE GENOMIC DNA]</scope>
    <source>
        <strain evidence="3">cv. DM1-3 516 R44</strain>
    </source>
</reference>
<sequence length="120" mass="13286">MGQLAYSADVRATRLERFVLEMIDRAILVALTPIQTSVDALTVRVMSCERRKREAFEVTALKAEIASLGKDIDYLKSTDFTSFIETADDKDVLETTGDVQRDGAEQAEPDAETDEKLIAA</sequence>
<organism evidence="2 3">
    <name type="scientific">Solanum tuberosum</name>
    <name type="common">Potato</name>
    <dbReference type="NCBI Taxonomy" id="4113"/>
    <lineage>
        <taxon>Eukaryota</taxon>
        <taxon>Viridiplantae</taxon>
        <taxon>Streptophyta</taxon>
        <taxon>Embryophyta</taxon>
        <taxon>Tracheophyta</taxon>
        <taxon>Spermatophyta</taxon>
        <taxon>Magnoliopsida</taxon>
        <taxon>eudicotyledons</taxon>
        <taxon>Gunneridae</taxon>
        <taxon>Pentapetalae</taxon>
        <taxon>asterids</taxon>
        <taxon>lamiids</taxon>
        <taxon>Solanales</taxon>
        <taxon>Solanaceae</taxon>
        <taxon>Solanoideae</taxon>
        <taxon>Solaneae</taxon>
        <taxon>Solanum</taxon>
    </lineage>
</organism>
<proteinExistence type="predicted"/>
<name>M1DEJ5_SOLTU</name>
<dbReference type="AlphaFoldDB" id="M1DEJ5"/>
<dbReference type="HOGENOM" id="CLU_029307_11_2_1"/>
<dbReference type="PaxDb" id="4113-PGSC0003DMT400087781"/>
<evidence type="ECO:0000256" key="1">
    <source>
        <dbReference type="SAM" id="MobiDB-lite"/>
    </source>
</evidence>
<dbReference type="EnsemblPlants" id="PGSC0003DMT400087781">
    <property type="protein sequence ID" value="PGSC0003DMT400087781"/>
    <property type="gene ID" value="PGSC0003DMG400037352"/>
</dbReference>
<reference evidence="2" key="2">
    <citation type="submission" date="2015-06" db="UniProtKB">
        <authorList>
            <consortium name="EnsemblPlants"/>
        </authorList>
    </citation>
    <scope>IDENTIFICATION</scope>
    <source>
        <strain evidence="2">DM1-3 516 R44</strain>
    </source>
</reference>
<accession>M1DEJ5</accession>
<feature type="region of interest" description="Disordered" evidence="1">
    <location>
        <begin position="94"/>
        <end position="120"/>
    </location>
</feature>
<evidence type="ECO:0000313" key="3">
    <source>
        <dbReference type="Proteomes" id="UP000011115"/>
    </source>
</evidence>
<dbReference type="Gramene" id="PGSC0003DMT400087781">
    <property type="protein sequence ID" value="PGSC0003DMT400087781"/>
    <property type="gene ID" value="PGSC0003DMG400037352"/>
</dbReference>
<evidence type="ECO:0000313" key="2">
    <source>
        <dbReference type="EnsemblPlants" id="PGSC0003DMT400087781"/>
    </source>
</evidence>
<evidence type="ECO:0008006" key="4">
    <source>
        <dbReference type="Google" id="ProtNLM"/>
    </source>
</evidence>
<feature type="compositionally biased region" description="Basic and acidic residues" evidence="1">
    <location>
        <begin position="94"/>
        <end position="104"/>
    </location>
</feature>
<dbReference type="Proteomes" id="UP000011115">
    <property type="component" value="Unassembled WGS sequence"/>
</dbReference>
<dbReference type="InParanoid" id="M1DEJ5"/>